<feature type="domain" description="BPL/LPL catalytic" evidence="3">
    <location>
        <begin position="21"/>
        <end position="207"/>
    </location>
</feature>
<evidence type="ECO:0000256" key="2">
    <source>
        <dbReference type="ARBA" id="ARBA00022598"/>
    </source>
</evidence>
<dbReference type="GeneID" id="111114037"/>
<evidence type="ECO:0000256" key="1">
    <source>
        <dbReference type="ARBA" id="ARBA00009934"/>
    </source>
</evidence>
<dbReference type="SUPFAM" id="SSF55681">
    <property type="entry name" value="Class II aaRS and biotin synthetases"/>
    <property type="match status" value="1"/>
</dbReference>
<dbReference type="NCBIfam" id="TIGR00121">
    <property type="entry name" value="birA_ligase"/>
    <property type="match status" value="1"/>
</dbReference>
<comment type="similarity">
    <text evidence="1">Belongs to the biotin--protein ligase family.</text>
</comment>
<gene>
    <name evidence="5 6" type="primary">LOC111114037</name>
</gene>
<organism evidence="4 6">
    <name type="scientific">Crassostrea virginica</name>
    <name type="common">Eastern oyster</name>
    <dbReference type="NCBI Taxonomy" id="6565"/>
    <lineage>
        <taxon>Eukaryota</taxon>
        <taxon>Metazoa</taxon>
        <taxon>Spiralia</taxon>
        <taxon>Lophotrochozoa</taxon>
        <taxon>Mollusca</taxon>
        <taxon>Bivalvia</taxon>
        <taxon>Autobranchia</taxon>
        <taxon>Pteriomorphia</taxon>
        <taxon>Ostreida</taxon>
        <taxon>Ostreoidea</taxon>
        <taxon>Ostreidae</taxon>
        <taxon>Crassostrea</taxon>
    </lineage>
</organism>
<keyword evidence="2" id="KW-0436">Ligase</keyword>
<dbReference type="PROSITE" id="PS51733">
    <property type="entry name" value="BPL_LPL_CATALYTIC"/>
    <property type="match status" value="1"/>
</dbReference>
<dbReference type="Pfam" id="PF03099">
    <property type="entry name" value="BPL_LplA_LipB"/>
    <property type="match status" value="1"/>
</dbReference>
<dbReference type="KEGG" id="cvn:111114037"/>
<reference evidence="6" key="2">
    <citation type="submission" date="2025-04" db="UniProtKB">
        <authorList>
            <consortium name="RefSeq"/>
        </authorList>
    </citation>
    <scope>IDENTIFICATION</scope>
    <source>
        <tissue evidence="6">Whole sample</tissue>
    </source>
</reference>
<dbReference type="InterPro" id="IPR004143">
    <property type="entry name" value="BPL_LPL_catalytic"/>
</dbReference>
<dbReference type="GO" id="GO:0004077">
    <property type="term" value="F:biotin--[biotin carboxyl-carrier protein] ligase activity"/>
    <property type="evidence" value="ECO:0007669"/>
    <property type="project" value="InterPro"/>
</dbReference>
<protein>
    <submittedName>
        <fullName evidence="5 6">Uncharacterized protein LOC111114037</fullName>
    </submittedName>
</protein>
<accession>A0A8B8BYX0</accession>
<dbReference type="GO" id="GO:0005737">
    <property type="term" value="C:cytoplasm"/>
    <property type="evidence" value="ECO:0007669"/>
    <property type="project" value="TreeGrafter"/>
</dbReference>
<reference evidence="4" key="1">
    <citation type="submission" date="2024-06" db="UniProtKB">
        <authorList>
            <consortium name="RefSeq"/>
        </authorList>
    </citation>
    <scope>NUCLEOTIDE SEQUENCE [LARGE SCALE GENOMIC DNA]</scope>
    <source>
        <tissue evidence="5">Whole sample</tissue>
    </source>
</reference>
<dbReference type="RefSeq" id="XP_022308044.1">
    <property type="nucleotide sequence ID" value="XM_022452336.1"/>
</dbReference>
<dbReference type="Proteomes" id="UP000694844">
    <property type="component" value="Chromosome 1"/>
</dbReference>
<dbReference type="InterPro" id="IPR045864">
    <property type="entry name" value="aa-tRNA-synth_II/BPL/LPL"/>
</dbReference>
<evidence type="ECO:0000313" key="4">
    <source>
        <dbReference type="Proteomes" id="UP000694844"/>
    </source>
</evidence>
<evidence type="ECO:0000313" key="5">
    <source>
        <dbReference type="RefSeq" id="XP_022308037.1"/>
    </source>
</evidence>
<evidence type="ECO:0000259" key="3">
    <source>
        <dbReference type="PROSITE" id="PS51733"/>
    </source>
</evidence>
<dbReference type="OrthoDB" id="10250105at2759"/>
<dbReference type="CDD" id="cd16442">
    <property type="entry name" value="BPL"/>
    <property type="match status" value="1"/>
</dbReference>
<evidence type="ECO:0000313" key="6">
    <source>
        <dbReference type="RefSeq" id="XP_022308044.1"/>
    </source>
</evidence>
<dbReference type="AlphaFoldDB" id="A0A8B8BYX0"/>
<proteinExistence type="inferred from homology"/>
<dbReference type="Gene3D" id="3.30.930.10">
    <property type="entry name" value="Bira Bifunctional Protein, Domain 2"/>
    <property type="match status" value="1"/>
</dbReference>
<name>A0A8B8BYX0_CRAVI</name>
<sequence length="486" mass="54193">MQNFSCEEFQGLLTTSFTGRKIIYKDVTDTTMDDAKTGGLQGDPQGTIYMAEIQNKARGMKNHRWVALNRGNLYLSVVLHRPPPTSKRSLMERFDLEIAGALALICMLHEMGIKDACLKWPNDVWVKGHKLAGFLAEHGGPLPGSDNGSDLFVLGMGINVNSDMRRHPELLGIATSIRCEKGGEWVSREKVLADVCNRLEYYLGLGHEEIFTETSRFLLFQPEQQVKAHHVLDGIKFPATVQGLTENWRMIVRDNKGEQMDLHPSEYSLRPMPSKTIYVYNGKMAVPWKARLILDSLQSVADTSKYFVDALNEEKLTEEIWKRDAVLVVVGELCQREGTLESLAAIQRFTTDGGSVLLIKTKADLIFPNLDVPVQTLNQTSSLCEVLFQDKKFTTLITGGELTFNPDAGSEVIGYYNNKETGSPSAVVTKVGAGKCATVGFDVEITQNDVDKVPNINKLDEIEDSLSRTSISRDDFLCHVFSKLIH</sequence>
<dbReference type="InterPro" id="IPR004408">
    <property type="entry name" value="Biotin_CoA_COase_ligase"/>
</dbReference>
<dbReference type="PANTHER" id="PTHR12835:SF5">
    <property type="entry name" value="BIOTIN--PROTEIN LIGASE"/>
    <property type="match status" value="1"/>
</dbReference>
<keyword evidence="4" id="KW-1185">Reference proteome</keyword>
<dbReference type="PANTHER" id="PTHR12835">
    <property type="entry name" value="BIOTIN PROTEIN LIGASE"/>
    <property type="match status" value="1"/>
</dbReference>
<dbReference type="RefSeq" id="XP_022308037.1">
    <property type="nucleotide sequence ID" value="XM_022452329.1"/>
</dbReference>